<name>A0AAV8XF61_9CUCU</name>
<reference evidence="1" key="1">
    <citation type="journal article" date="2023" name="Insect Mol. Biol.">
        <title>Genome sequencing provides insights into the evolution of gene families encoding plant cell wall-degrading enzymes in longhorned beetles.</title>
        <authorList>
            <person name="Shin N.R."/>
            <person name="Okamura Y."/>
            <person name="Kirsch R."/>
            <person name="Pauchet Y."/>
        </authorList>
    </citation>
    <scope>NUCLEOTIDE SEQUENCE</scope>
    <source>
        <strain evidence="1">AMC_N1</strain>
    </source>
</reference>
<evidence type="ECO:0000313" key="2">
    <source>
        <dbReference type="Proteomes" id="UP001162162"/>
    </source>
</evidence>
<gene>
    <name evidence="1" type="ORF">NQ318_005960</name>
</gene>
<dbReference type="EMBL" id="JAPWTK010000672">
    <property type="protein sequence ID" value="KAJ8937194.1"/>
    <property type="molecule type" value="Genomic_DNA"/>
</dbReference>
<accession>A0AAV8XF61</accession>
<dbReference type="AlphaFoldDB" id="A0AAV8XF61"/>
<dbReference type="Proteomes" id="UP001162162">
    <property type="component" value="Unassembled WGS sequence"/>
</dbReference>
<feature type="non-terminal residue" evidence="1">
    <location>
        <position position="109"/>
    </location>
</feature>
<comment type="caution">
    <text evidence="1">The sequence shown here is derived from an EMBL/GenBank/DDBJ whole genome shotgun (WGS) entry which is preliminary data.</text>
</comment>
<proteinExistence type="predicted"/>
<sequence length="109" mass="12575">MTPLKACKLCFNESKNFQVIKKIIREILDVLLLKIDVSINEDYVICESCVDSIYIFFEFKSICLYTEDRMVPFIRTMNGMEVDIVEVVYLKENSNGTTISNPDDAICTE</sequence>
<organism evidence="1 2">
    <name type="scientific">Aromia moschata</name>
    <dbReference type="NCBI Taxonomy" id="1265417"/>
    <lineage>
        <taxon>Eukaryota</taxon>
        <taxon>Metazoa</taxon>
        <taxon>Ecdysozoa</taxon>
        <taxon>Arthropoda</taxon>
        <taxon>Hexapoda</taxon>
        <taxon>Insecta</taxon>
        <taxon>Pterygota</taxon>
        <taxon>Neoptera</taxon>
        <taxon>Endopterygota</taxon>
        <taxon>Coleoptera</taxon>
        <taxon>Polyphaga</taxon>
        <taxon>Cucujiformia</taxon>
        <taxon>Chrysomeloidea</taxon>
        <taxon>Cerambycidae</taxon>
        <taxon>Cerambycinae</taxon>
        <taxon>Callichromatini</taxon>
        <taxon>Aromia</taxon>
    </lineage>
</organism>
<evidence type="ECO:0008006" key="3">
    <source>
        <dbReference type="Google" id="ProtNLM"/>
    </source>
</evidence>
<evidence type="ECO:0000313" key="1">
    <source>
        <dbReference type="EMBL" id="KAJ8937194.1"/>
    </source>
</evidence>
<keyword evidence="2" id="KW-1185">Reference proteome</keyword>
<protein>
    <recommendedName>
        <fullName evidence="3">ZAD domain-containing protein</fullName>
    </recommendedName>
</protein>